<dbReference type="Gene3D" id="3.40.50.1820">
    <property type="entry name" value="alpha/beta hydrolase"/>
    <property type="match status" value="1"/>
</dbReference>
<evidence type="ECO:0000313" key="3">
    <source>
        <dbReference type="Proteomes" id="UP000244173"/>
    </source>
</evidence>
<keyword evidence="3" id="KW-1185">Reference proteome</keyword>
<dbReference type="SUPFAM" id="SSF53474">
    <property type="entry name" value="alpha/beta-Hydrolases"/>
    <property type="match status" value="1"/>
</dbReference>
<evidence type="ECO:0000313" key="2">
    <source>
        <dbReference type="EMBL" id="AVY92621.1"/>
    </source>
</evidence>
<dbReference type="STRING" id="1122240.GCA_000620105_02903"/>
<dbReference type="Proteomes" id="UP000244173">
    <property type="component" value="Chromosome"/>
</dbReference>
<organism evidence="2 3">
    <name type="scientific">Microvirgula aerodenitrificans</name>
    <dbReference type="NCBI Taxonomy" id="57480"/>
    <lineage>
        <taxon>Bacteria</taxon>
        <taxon>Pseudomonadati</taxon>
        <taxon>Pseudomonadota</taxon>
        <taxon>Betaproteobacteria</taxon>
        <taxon>Neisseriales</taxon>
        <taxon>Aquaspirillaceae</taxon>
        <taxon>Microvirgula</taxon>
    </lineage>
</organism>
<sequence>MLPITAPACAPVGVLLVHGLGGTEFDLGAVYKALRQTGVDTHTLTLPGHGLQPEDLLGITAEDWVEAVSATYRELLPRYRTLHLVGMCLGALLVIEVAKREHHHNGNLVALAPPVFIDGWSMPWYRALRHLVYRLPGGLANRMRVVEAEPFGVKNARIRRMVCQQFAQNHPFHYGWIPLSCIRQVDRLRGWVKRSLADIRSPTLIIHSREDELTSLRSAELLVRRIGAQTARIDVLENSYHMICVDNDRHLVARKVLAHLGLGLAAQPVAEQACA</sequence>
<dbReference type="RefSeq" id="WP_107888485.1">
    <property type="nucleotide sequence ID" value="NZ_CP028519.1"/>
</dbReference>
<dbReference type="OrthoDB" id="8612291at2"/>
<dbReference type="InterPro" id="IPR022742">
    <property type="entry name" value="Hydrolase_4"/>
</dbReference>
<feature type="domain" description="Serine aminopeptidase S33" evidence="1">
    <location>
        <begin position="14"/>
        <end position="247"/>
    </location>
</feature>
<dbReference type="AlphaFoldDB" id="A0A2U3TGV3"/>
<dbReference type="Pfam" id="PF12146">
    <property type="entry name" value="Hydrolase_4"/>
    <property type="match status" value="1"/>
</dbReference>
<name>A0A2U3TGV3_9NEIS</name>
<gene>
    <name evidence="2" type="ORF">DAI18_00080</name>
</gene>
<reference evidence="2 3" key="1">
    <citation type="submission" date="2018-04" db="EMBL/GenBank/DDBJ databases">
        <title>Denitrifier Microvirgula.</title>
        <authorList>
            <person name="Anderson E."/>
            <person name="Jang J."/>
            <person name="Ishii S."/>
        </authorList>
    </citation>
    <scope>NUCLEOTIDE SEQUENCE [LARGE SCALE GENOMIC DNA]</scope>
    <source>
        <strain evidence="2 3">BE2.4</strain>
    </source>
</reference>
<dbReference type="PIRSF" id="PIRSF017388">
    <property type="entry name" value="Esterase_lipase"/>
    <property type="match status" value="1"/>
</dbReference>
<protein>
    <submittedName>
        <fullName evidence="2">Esterase</fullName>
    </submittedName>
</protein>
<accession>A0A2U3TGV3</accession>
<dbReference type="GO" id="GO:0052689">
    <property type="term" value="F:carboxylic ester hydrolase activity"/>
    <property type="evidence" value="ECO:0007669"/>
    <property type="project" value="InterPro"/>
</dbReference>
<evidence type="ECO:0000259" key="1">
    <source>
        <dbReference type="Pfam" id="PF12146"/>
    </source>
</evidence>
<dbReference type="InterPro" id="IPR029058">
    <property type="entry name" value="AB_hydrolase_fold"/>
</dbReference>
<dbReference type="InterPro" id="IPR012354">
    <property type="entry name" value="Esterase_lipase"/>
</dbReference>
<dbReference type="EMBL" id="CP028519">
    <property type="protein sequence ID" value="AVY92621.1"/>
    <property type="molecule type" value="Genomic_DNA"/>
</dbReference>
<dbReference type="KEGG" id="maer:DAI18_00080"/>
<proteinExistence type="predicted"/>